<dbReference type="EMBL" id="FXBL01000004">
    <property type="protein sequence ID" value="SMH42223.1"/>
    <property type="molecule type" value="Genomic_DNA"/>
</dbReference>
<dbReference type="Proteomes" id="UP000193083">
    <property type="component" value="Unassembled WGS sequence"/>
</dbReference>
<accession>A0A1X7NV84</accession>
<protein>
    <submittedName>
        <fullName evidence="1">Uncharacterized protein</fullName>
    </submittedName>
</protein>
<keyword evidence="2" id="KW-1185">Reference proteome</keyword>
<name>A0A1X7NV84_9HYPH</name>
<evidence type="ECO:0000313" key="1">
    <source>
        <dbReference type="EMBL" id="SMH42223.1"/>
    </source>
</evidence>
<sequence length="92" mass="10215">MIGQEISARIEPIVQQLVDKEVARLMEPVVQRRTAAAVADDEIMQAARAVGALTDRLLQARYAGHGEIAARKKLFLANLKLATVMRRHGRLK</sequence>
<evidence type="ECO:0000313" key="2">
    <source>
        <dbReference type="Proteomes" id="UP000193083"/>
    </source>
</evidence>
<dbReference type="AlphaFoldDB" id="A0A1X7NV84"/>
<gene>
    <name evidence="1" type="ORF">SAMN02982922_2714</name>
</gene>
<dbReference type="RefSeq" id="WP_085464625.1">
    <property type="nucleotide sequence ID" value="NZ_FXBL01000004.1"/>
</dbReference>
<proteinExistence type="predicted"/>
<reference evidence="1 2" key="1">
    <citation type="submission" date="2017-04" db="EMBL/GenBank/DDBJ databases">
        <authorList>
            <person name="Afonso C.L."/>
            <person name="Miller P.J."/>
            <person name="Scott M.A."/>
            <person name="Spackman E."/>
            <person name="Goraichik I."/>
            <person name="Dimitrov K.M."/>
            <person name="Suarez D.L."/>
            <person name="Swayne D.E."/>
        </authorList>
    </citation>
    <scope>NUCLEOTIDE SEQUENCE [LARGE SCALE GENOMIC DNA]</scope>
    <source>
        <strain evidence="1 2">B5P</strain>
    </source>
</reference>
<organism evidence="1 2">
    <name type="scientific">Mesorhizobium australicum</name>
    <dbReference type="NCBI Taxonomy" id="536018"/>
    <lineage>
        <taxon>Bacteria</taxon>
        <taxon>Pseudomonadati</taxon>
        <taxon>Pseudomonadota</taxon>
        <taxon>Alphaproteobacteria</taxon>
        <taxon>Hyphomicrobiales</taxon>
        <taxon>Phyllobacteriaceae</taxon>
        <taxon>Mesorhizobium</taxon>
    </lineage>
</organism>